<gene>
    <name evidence="2" type="ORF">J4G43_052910</name>
    <name evidence="1" type="ORF">J4G43_53320</name>
</gene>
<keyword evidence="2" id="KW-0614">Plasmid</keyword>
<sequence>MVLIDRFSDPNVDAHVVEKMAVGLKGMPFSSEMKLDNIVGVHYSAVGQSHFSSVLDIVIGSLRFSINAFTRNETNNLPTAKKLLGLIKPLFFREEGKGAVAEIGFCYRPKEIRIENYKSKYQALKAFLVENGIETAQAV</sequence>
<dbReference type="Proteomes" id="UP000664702">
    <property type="component" value="Plasmid pBb144S4a"/>
</dbReference>
<evidence type="ECO:0000313" key="1">
    <source>
        <dbReference type="EMBL" id="MBO1869188.1"/>
    </source>
</evidence>
<dbReference type="EMBL" id="CP086137">
    <property type="protein sequence ID" value="UEM17928.1"/>
    <property type="molecule type" value="Genomic_DNA"/>
</dbReference>
<name>A0A939MHI3_9BRAD</name>
<geneLocation type="plasmid" evidence="2 3">
    <name>pBb144S4a</name>
</geneLocation>
<dbReference type="EMBL" id="JAGEMI010000004">
    <property type="protein sequence ID" value="MBO1869188.1"/>
    <property type="molecule type" value="Genomic_DNA"/>
</dbReference>
<organism evidence="1">
    <name type="scientific">Bradyrhizobium barranii subsp. barranii</name>
    <dbReference type="NCBI Taxonomy" id="2823807"/>
    <lineage>
        <taxon>Bacteria</taxon>
        <taxon>Pseudomonadati</taxon>
        <taxon>Pseudomonadota</taxon>
        <taxon>Alphaproteobacteria</taxon>
        <taxon>Hyphomicrobiales</taxon>
        <taxon>Nitrobacteraceae</taxon>
        <taxon>Bradyrhizobium</taxon>
        <taxon>Bradyrhizobium barranii</taxon>
    </lineage>
</organism>
<accession>A0A939MHI3</accession>
<dbReference type="AlphaFoldDB" id="A0A939MHI3"/>
<evidence type="ECO:0000313" key="3">
    <source>
        <dbReference type="Proteomes" id="UP000664702"/>
    </source>
</evidence>
<proteinExistence type="predicted"/>
<dbReference type="KEGG" id="bban:J4G43_052910"/>
<reference evidence="2 3" key="2">
    <citation type="journal article" date="2022" name="Int. J. Syst. Evol. Microbiol.">
        <title>Strains of Bradyrhizobium barranii sp. nov. associated with legumes native to Canada are symbionts of soybeans and belong to different subspecies (subsp. barranii subsp. nov. and subsp. apii subsp. nov.) and symbiovars (sv. glycinearum and sv. septentrionale).</title>
        <authorList>
            <person name="Bromfield E.S.P."/>
            <person name="Cloutier S."/>
            <person name="Wasai-Hara S."/>
            <person name="Minamisawa K."/>
        </authorList>
    </citation>
    <scope>NUCLEOTIDE SEQUENCE [LARGE SCALE GENOMIC DNA]</scope>
    <source>
        <strain evidence="3">144S4</strain>
        <plasmid evidence="2 3">pBb144S4a</plasmid>
    </source>
</reference>
<evidence type="ECO:0000313" key="2">
    <source>
        <dbReference type="EMBL" id="UEM17928.1"/>
    </source>
</evidence>
<dbReference type="RefSeq" id="WP_208089730.1">
    <property type="nucleotide sequence ID" value="NZ_CP086137.1"/>
</dbReference>
<reference evidence="1" key="1">
    <citation type="submission" date="2021-03" db="EMBL/GenBank/DDBJ databases">
        <title>Whole Genome Sequence of Bradyrhizobium sp. Strain 144S4.</title>
        <authorList>
            <person name="Bromfield E.S.P."/>
            <person name="Cloutier S."/>
        </authorList>
    </citation>
    <scope>NUCLEOTIDE SEQUENCE [LARGE SCALE GENOMIC DNA]</scope>
    <source>
        <strain evidence="1">144S4</strain>
    </source>
</reference>
<protein>
    <submittedName>
        <fullName evidence="1">Uncharacterized protein</fullName>
    </submittedName>
</protein>